<organism evidence="2 3">
    <name type="scientific">Necator americanus</name>
    <name type="common">Human hookworm</name>
    <dbReference type="NCBI Taxonomy" id="51031"/>
    <lineage>
        <taxon>Eukaryota</taxon>
        <taxon>Metazoa</taxon>
        <taxon>Ecdysozoa</taxon>
        <taxon>Nematoda</taxon>
        <taxon>Chromadorea</taxon>
        <taxon>Rhabditida</taxon>
        <taxon>Rhabditina</taxon>
        <taxon>Rhabditomorpha</taxon>
        <taxon>Strongyloidea</taxon>
        <taxon>Ancylostomatidae</taxon>
        <taxon>Bunostominae</taxon>
        <taxon>Necator</taxon>
    </lineage>
</organism>
<proteinExistence type="predicted"/>
<dbReference type="Proteomes" id="UP001303046">
    <property type="component" value="Unassembled WGS sequence"/>
</dbReference>
<dbReference type="EMBL" id="JAVFWL010000004">
    <property type="protein sequence ID" value="KAK6752013.1"/>
    <property type="molecule type" value="Genomic_DNA"/>
</dbReference>
<evidence type="ECO:0000313" key="2">
    <source>
        <dbReference type="EMBL" id="KAK6752013.1"/>
    </source>
</evidence>
<sequence>MSRFSLVILLSLVVASANQWWWEYEELPQPVFNMVDNLVTYANGLPLDHKNESVRALFEALKVSFDEIIDSFESSDIAPWPHL</sequence>
<comment type="caution">
    <text evidence="2">The sequence shown here is derived from an EMBL/GenBank/DDBJ whole genome shotgun (WGS) entry which is preliminary data.</text>
</comment>
<keyword evidence="1" id="KW-0732">Signal</keyword>
<feature type="signal peptide" evidence="1">
    <location>
        <begin position="1"/>
        <end position="17"/>
    </location>
</feature>
<feature type="chain" id="PRO_5045672524" evidence="1">
    <location>
        <begin position="18"/>
        <end position="83"/>
    </location>
</feature>
<evidence type="ECO:0000313" key="3">
    <source>
        <dbReference type="Proteomes" id="UP001303046"/>
    </source>
</evidence>
<keyword evidence="3" id="KW-1185">Reference proteome</keyword>
<name>A0ABR1DP54_NECAM</name>
<gene>
    <name evidence="2" type="primary">Necator_chrIV.g16733</name>
    <name evidence="2" type="ORF">RB195_003436</name>
</gene>
<protein>
    <submittedName>
        <fullName evidence="2">Uncharacterized protein</fullName>
    </submittedName>
</protein>
<reference evidence="2 3" key="1">
    <citation type="submission" date="2023-08" db="EMBL/GenBank/DDBJ databases">
        <title>A Necator americanus chromosomal reference genome.</title>
        <authorList>
            <person name="Ilik V."/>
            <person name="Petrzelkova K.J."/>
            <person name="Pardy F."/>
            <person name="Fuh T."/>
            <person name="Niatou-Singa F.S."/>
            <person name="Gouil Q."/>
            <person name="Baker L."/>
            <person name="Ritchie M.E."/>
            <person name="Jex A.R."/>
            <person name="Gazzola D."/>
            <person name="Li H."/>
            <person name="Toshio Fujiwara R."/>
            <person name="Zhan B."/>
            <person name="Aroian R.V."/>
            <person name="Pafco B."/>
            <person name="Schwarz E.M."/>
        </authorList>
    </citation>
    <scope>NUCLEOTIDE SEQUENCE [LARGE SCALE GENOMIC DNA]</scope>
    <source>
        <strain evidence="2 3">Aroian</strain>
        <tissue evidence="2">Whole animal</tissue>
    </source>
</reference>
<evidence type="ECO:0000256" key="1">
    <source>
        <dbReference type="SAM" id="SignalP"/>
    </source>
</evidence>
<accession>A0ABR1DP54</accession>